<evidence type="ECO:0000259" key="10">
    <source>
        <dbReference type="PROSITE" id="PS50109"/>
    </source>
</evidence>
<evidence type="ECO:0000256" key="2">
    <source>
        <dbReference type="ARBA" id="ARBA00004429"/>
    </source>
</evidence>
<dbReference type="InterPro" id="IPR003661">
    <property type="entry name" value="HisK_dim/P_dom"/>
</dbReference>
<evidence type="ECO:0000256" key="5">
    <source>
        <dbReference type="ARBA" id="ARBA00022679"/>
    </source>
</evidence>
<dbReference type="InterPro" id="IPR004358">
    <property type="entry name" value="Sig_transdc_His_kin-like_C"/>
</dbReference>
<accession>A0A369XSH6</accession>
<evidence type="ECO:0000313" key="12">
    <source>
        <dbReference type="Proteomes" id="UP000253831"/>
    </source>
</evidence>
<dbReference type="Proteomes" id="UP000253831">
    <property type="component" value="Unassembled WGS sequence"/>
</dbReference>
<dbReference type="AlphaFoldDB" id="A0A369XSH6"/>
<evidence type="ECO:0000256" key="7">
    <source>
        <dbReference type="ARBA" id="ARBA00023012"/>
    </source>
</evidence>
<dbReference type="SUPFAM" id="SSF55874">
    <property type="entry name" value="ATPase domain of HSP90 chaperone/DNA topoisomerase II/histidine kinase"/>
    <property type="match status" value="1"/>
</dbReference>
<dbReference type="InterPro" id="IPR005467">
    <property type="entry name" value="His_kinase_dom"/>
</dbReference>
<dbReference type="PROSITE" id="PS50109">
    <property type="entry name" value="HIS_KIN"/>
    <property type="match status" value="1"/>
</dbReference>
<sequence>MCSAEVMTVPPLFRPFCRPGRKEFRESASEGASMPPSKREETSRVDLIVGGLEYLAQGFSIFDSELRLVTCNRRFLELLGFPEDMGSIGRPLADFFRFNAERGDYGPGDIEEQVEERIVLASKAEAHCFERVRPNGTVLEVRGTPLPDGGFVTTYSDVTERKTWEENLQAAKQKAEEANQAKSAFLNMVTHDLRTPLTSIRSFAEILSDDAEIGSEQRKEFLGIINSECLRLVRMLNDLLDFAKIEAGRMDWCIDDLDAAELLQSAVTSMTPMFAEKQVALELNLPAQAPRIAADRDRLTQVIINLLSNAWKFAAENSGRVRVCLDCQASEARVSVIDNGPGIAAEKHDEVFEEFRQLVSANATHPAGTGLGLAICRRIVDHLGGRIWVESTPPDGATFRFTIPYSR</sequence>
<dbReference type="Pfam" id="PF00512">
    <property type="entry name" value="HisKA"/>
    <property type="match status" value="1"/>
</dbReference>
<feature type="domain" description="Histidine kinase" evidence="10">
    <location>
        <begin position="188"/>
        <end position="407"/>
    </location>
</feature>
<dbReference type="Gene3D" id="3.30.450.20">
    <property type="entry name" value="PAS domain"/>
    <property type="match status" value="1"/>
</dbReference>
<dbReference type="FunFam" id="3.30.565.10:FF:000006">
    <property type="entry name" value="Sensor histidine kinase WalK"/>
    <property type="match status" value="1"/>
</dbReference>
<dbReference type="InterPro" id="IPR035965">
    <property type="entry name" value="PAS-like_dom_sf"/>
</dbReference>
<dbReference type="Gene3D" id="3.30.565.10">
    <property type="entry name" value="Histidine kinase-like ATPase, C-terminal domain"/>
    <property type="match status" value="1"/>
</dbReference>
<dbReference type="SUPFAM" id="SSF55785">
    <property type="entry name" value="PYP-like sensor domain (PAS domain)"/>
    <property type="match status" value="1"/>
</dbReference>
<dbReference type="InterPro" id="IPR036097">
    <property type="entry name" value="HisK_dim/P_sf"/>
</dbReference>
<dbReference type="FunFam" id="1.10.287.130:FF:000001">
    <property type="entry name" value="Two-component sensor histidine kinase"/>
    <property type="match status" value="1"/>
</dbReference>
<comment type="catalytic activity">
    <reaction evidence="1">
        <text>ATP + protein L-histidine = ADP + protein N-phospho-L-histidine.</text>
        <dbReference type="EC" id="2.7.13.3"/>
    </reaction>
</comment>
<dbReference type="Gene3D" id="1.10.287.130">
    <property type="match status" value="1"/>
</dbReference>
<dbReference type="CDD" id="cd00130">
    <property type="entry name" value="PAS"/>
    <property type="match status" value="1"/>
</dbReference>
<evidence type="ECO:0000256" key="4">
    <source>
        <dbReference type="ARBA" id="ARBA00022553"/>
    </source>
</evidence>
<gene>
    <name evidence="11" type="ORF">DVS81_07530</name>
</gene>
<keyword evidence="5" id="KW-0808">Transferase</keyword>
<evidence type="ECO:0000256" key="1">
    <source>
        <dbReference type="ARBA" id="ARBA00000085"/>
    </source>
</evidence>
<organism evidence="11 12">
    <name type="scientific">Candidatus Accumulibacter meliphilus</name>
    <dbReference type="NCBI Taxonomy" id="2211374"/>
    <lineage>
        <taxon>Bacteria</taxon>
        <taxon>Pseudomonadati</taxon>
        <taxon>Pseudomonadota</taxon>
        <taxon>Betaproteobacteria</taxon>
        <taxon>Candidatus Accumulibacter</taxon>
    </lineage>
</organism>
<protein>
    <recommendedName>
        <fullName evidence="3">histidine kinase</fullName>
        <ecNumber evidence="3">2.7.13.3</ecNumber>
    </recommendedName>
</protein>
<dbReference type="EMBL" id="QPGA01000010">
    <property type="protein sequence ID" value="RDE51157.1"/>
    <property type="molecule type" value="Genomic_DNA"/>
</dbReference>
<reference evidence="11 12" key="1">
    <citation type="submission" date="2018-05" db="EMBL/GenBank/DDBJ databases">
        <title>Integrated omic analyses show evidence that a Ca. Accumulibacter phosphatis strain performs denitrification under micro-aerobic conditions.</title>
        <authorList>
            <person name="Camejo P.Y."/>
            <person name="Katherine M.D."/>
            <person name="Daniel N.R."/>
        </authorList>
    </citation>
    <scope>NUCLEOTIDE SEQUENCE [LARGE SCALE GENOMIC DNA]</scope>
    <source>
        <strain evidence="11">UW-LDO-IC</strain>
    </source>
</reference>
<proteinExistence type="predicted"/>
<dbReference type="GO" id="GO:0000155">
    <property type="term" value="F:phosphorelay sensor kinase activity"/>
    <property type="evidence" value="ECO:0007669"/>
    <property type="project" value="InterPro"/>
</dbReference>
<dbReference type="Pfam" id="PF12860">
    <property type="entry name" value="PAS_7"/>
    <property type="match status" value="1"/>
</dbReference>
<name>A0A369XSH6_9PROT</name>
<evidence type="ECO:0000256" key="9">
    <source>
        <dbReference type="SAM" id="Coils"/>
    </source>
</evidence>
<dbReference type="PANTHER" id="PTHR43711:SF1">
    <property type="entry name" value="HISTIDINE KINASE 1"/>
    <property type="match status" value="1"/>
</dbReference>
<comment type="caution">
    <text evidence="11">The sequence shown here is derived from an EMBL/GenBank/DDBJ whole genome shotgun (WGS) entry which is preliminary data.</text>
</comment>
<dbReference type="InterPro" id="IPR036890">
    <property type="entry name" value="HATPase_C_sf"/>
</dbReference>
<dbReference type="InterPro" id="IPR003594">
    <property type="entry name" value="HATPase_dom"/>
</dbReference>
<keyword evidence="4" id="KW-0597">Phosphoprotein</keyword>
<dbReference type="SMART" id="SM00388">
    <property type="entry name" value="HisKA"/>
    <property type="match status" value="1"/>
</dbReference>
<dbReference type="PANTHER" id="PTHR43711">
    <property type="entry name" value="TWO-COMPONENT HISTIDINE KINASE"/>
    <property type="match status" value="1"/>
</dbReference>
<comment type="subcellular location">
    <subcellularLocation>
        <location evidence="2">Cell inner membrane</location>
        <topology evidence="2">Multi-pass membrane protein</topology>
    </subcellularLocation>
</comment>
<dbReference type="SMART" id="SM00387">
    <property type="entry name" value="HATPase_c"/>
    <property type="match status" value="1"/>
</dbReference>
<feature type="coiled-coil region" evidence="9">
    <location>
        <begin position="161"/>
        <end position="188"/>
    </location>
</feature>
<keyword evidence="9" id="KW-0175">Coiled coil</keyword>
<evidence type="ECO:0000256" key="8">
    <source>
        <dbReference type="ARBA" id="ARBA00023136"/>
    </source>
</evidence>
<dbReference type="CDD" id="cd00082">
    <property type="entry name" value="HisKA"/>
    <property type="match status" value="1"/>
</dbReference>
<dbReference type="PRINTS" id="PR00344">
    <property type="entry name" value="BCTRLSENSOR"/>
</dbReference>
<evidence type="ECO:0000313" key="11">
    <source>
        <dbReference type="EMBL" id="RDE51157.1"/>
    </source>
</evidence>
<dbReference type="InterPro" id="IPR050736">
    <property type="entry name" value="Sensor_HK_Regulatory"/>
</dbReference>
<keyword evidence="7" id="KW-0902">Two-component regulatory system</keyword>
<keyword evidence="6" id="KW-0418">Kinase</keyword>
<dbReference type="SUPFAM" id="SSF47384">
    <property type="entry name" value="Homodimeric domain of signal transducing histidine kinase"/>
    <property type="match status" value="1"/>
</dbReference>
<dbReference type="EC" id="2.7.13.3" evidence="3"/>
<dbReference type="GO" id="GO:0005886">
    <property type="term" value="C:plasma membrane"/>
    <property type="evidence" value="ECO:0007669"/>
    <property type="project" value="UniProtKB-SubCell"/>
</dbReference>
<evidence type="ECO:0000256" key="3">
    <source>
        <dbReference type="ARBA" id="ARBA00012438"/>
    </source>
</evidence>
<keyword evidence="8" id="KW-0472">Membrane</keyword>
<dbReference type="InterPro" id="IPR000014">
    <property type="entry name" value="PAS"/>
</dbReference>
<evidence type="ECO:0000256" key="6">
    <source>
        <dbReference type="ARBA" id="ARBA00022777"/>
    </source>
</evidence>
<dbReference type="Pfam" id="PF02518">
    <property type="entry name" value="HATPase_c"/>
    <property type="match status" value="1"/>
</dbReference>